<feature type="region of interest" description="Disordered" evidence="1">
    <location>
        <begin position="1"/>
        <end position="21"/>
    </location>
</feature>
<dbReference type="OrthoDB" id="1705129at2759"/>
<protein>
    <submittedName>
        <fullName evidence="2">Uncharacterized protein</fullName>
    </submittedName>
</protein>
<dbReference type="InterPro" id="IPR004252">
    <property type="entry name" value="Probable_transposase_24"/>
</dbReference>
<feature type="compositionally biased region" description="Basic and acidic residues" evidence="1">
    <location>
        <begin position="215"/>
        <end position="238"/>
    </location>
</feature>
<evidence type="ECO:0000256" key="1">
    <source>
        <dbReference type="SAM" id="MobiDB-lite"/>
    </source>
</evidence>
<dbReference type="Proteomes" id="UP000652761">
    <property type="component" value="Unassembled WGS sequence"/>
</dbReference>
<gene>
    <name evidence="2" type="ORF">Taro_022265</name>
</gene>
<sequence length="238" mass="26673">MPSVMPTSILSSEESVENTDRYSNGNSSVGISIANPLFSPPAFLLKSLSLSLSFIAYGDRRYLLLRFATSGDRRRRLLCRDLHCHCRSQGLGIVVRTPKKFAGAKEGGLLPLGLGYETAPQIIQHTGQRNYNKEKEKGSHVSYKELFEYTHRKKNTGDFVSQKAKEVMETYAEQMVPLSRRLHLIVAHYPTTKFVRSPASVASSGASHVPSIRDPTIEAHQVERAERDDDEDPRIQND</sequence>
<name>A0A843VAT3_COLES</name>
<feature type="compositionally biased region" description="Polar residues" evidence="1">
    <location>
        <begin position="1"/>
        <end position="13"/>
    </location>
</feature>
<dbReference type="EMBL" id="NMUH01001168">
    <property type="protein sequence ID" value="MQL89683.1"/>
    <property type="molecule type" value="Genomic_DNA"/>
</dbReference>
<reference evidence="2" key="1">
    <citation type="submission" date="2017-07" db="EMBL/GenBank/DDBJ databases">
        <title>Taro Niue Genome Assembly and Annotation.</title>
        <authorList>
            <person name="Atibalentja N."/>
            <person name="Keating K."/>
            <person name="Fields C.J."/>
        </authorList>
    </citation>
    <scope>NUCLEOTIDE SEQUENCE</scope>
    <source>
        <strain evidence="2">Niue_2</strain>
        <tissue evidence="2">Leaf</tissue>
    </source>
</reference>
<dbReference type="AlphaFoldDB" id="A0A843VAT3"/>
<feature type="region of interest" description="Disordered" evidence="1">
    <location>
        <begin position="202"/>
        <end position="238"/>
    </location>
</feature>
<accession>A0A843VAT3</accession>
<keyword evidence="3" id="KW-1185">Reference proteome</keyword>
<comment type="caution">
    <text evidence="2">The sequence shown here is derived from an EMBL/GenBank/DDBJ whole genome shotgun (WGS) entry which is preliminary data.</text>
</comment>
<evidence type="ECO:0000313" key="3">
    <source>
        <dbReference type="Proteomes" id="UP000652761"/>
    </source>
</evidence>
<proteinExistence type="predicted"/>
<evidence type="ECO:0000313" key="2">
    <source>
        <dbReference type="EMBL" id="MQL89683.1"/>
    </source>
</evidence>
<dbReference type="Pfam" id="PF03004">
    <property type="entry name" value="Transposase_24"/>
    <property type="match status" value="1"/>
</dbReference>
<organism evidence="2 3">
    <name type="scientific">Colocasia esculenta</name>
    <name type="common">Wild taro</name>
    <name type="synonym">Arum esculentum</name>
    <dbReference type="NCBI Taxonomy" id="4460"/>
    <lineage>
        <taxon>Eukaryota</taxon>
        <taxon>Viridiplantae</taxon>
        <taxon>Streptophyta</taxon>
        <taxon>Embryophyta</taxon>
        <taxon>Tracheophyta</taxon>
        <taxon>Spermatophyta</taxon>
        <taxon>Magnoliopsida</taxon>
        <taxon>Liliopsida</taxon>
        <taxon>Araceae</taxon>
        <taxon>Aroideae</taxon>
        <taxon>Colocasieae</taxon>
        <taxon>Colocasia</taxon>
    </lineage>
</organism>